<evidence type="ECO:0000256" key="3">
    <source>
        <dbReference type="ARBA" id="ARBA00022692"/>
    </source>
</evidence>
<accession>A0A229NUH6</accession>
<dbReference type="InterPro" id="IPR019108">
    <property type="entry name" value="Caa3_assmbl_CtaG-rel"/>
</dbReference>
<sequence>MLGLEYFDFKALWSPWMLFAMLAIIIGYFYLIGPWREQHYPMEKRPGFWQQVMTVSGIVLLYMAQGGPMNLLGHMMFSFHMANMSISYLIAPPLIIMGIPAYAWRSAFRARFWKRLSPVMNPIFTLVLFNVLFSFYHLPNVQDYVMTRYWLHEGFNLLLLIAAMIMWWQITCPVPEWTRLNGLRKMAYVFASGVLLTPACALIIFADESLYAVYNNPVVWAQAMSYCVSGDTAWLLQKFEGPMFFNLFSAKEDQQIGGILMKLVQEIMYGCILVFIFRQWYSQENAENDSDLRGVDPV</sequence>
<evidence type="ECO:0000256" key="6">
    <source>
        <dbReference type="SAM" id="Phobius"/>
    </source>
</evidence>
<keyword evidence="2" id="KW-1003">Cell membrane</keyword>
<keyword evidence="3 6" id="KW-0812">Transmembrane</keyword>
<dbReference type="EMBL" id="NMUQ01000003">
    <property type="protein sequence ID" value="OXM13531.1"/>
    <property type="molecule type" value="Genomic_DNA"/>
</dbReference>
<evidence type="ECO:0000256" key="2">
    <source>
        <dbReference type="ARBA" id="ARBA00022475"/>
    </source>
</evidence>
<keyword evidence="4 6" id="KW-1133">Transmembrane helix</keyword>
<name>A0A229NUH6_9BACL</name>
<feature type="transmembrane region" description="Helical" evidence="6">
    <location>
        <begin position="256"/>
        <end position="277"/>
    </location>
</feature>
<feature type="transmembrane region" description="Helical" evidence="6">
    <location>
        <begin position="116"/>
        <end position="135"/>
    </location>
</feature>
<proteinExistence type="predicted"/>
<keyword evidence="8" id="KW-1185">Reference proteome</keyword>
<evidence type="ECO:0000313" key="7">
    <source>
        <dbReference type="EMBL" id="OXM13531.1"/>
    </source>
</evidence>
<dbReference type="InterPro" id="IPR014108">
    <property type="entry name" value="Caa3-assmbl_CtaG"/>
</dbReference>
<dbReference type="GO" id="GO:0005886">
    <property type="term" value="C:plasma membrane"/>
    <property type="evidence" value="ECO:0007669"/>
    <property type="project" value="UniProtKB-SubCell"/>
</dbReference>
<organism evidence="7 8">
    <name type="scientific">Paenibacillus herberti</name>
    <dbReference type="NCBI Taxonomy" id="1619309"/>
    <lineage>
        <taxon>Bacteria</taxon>
        <taxon>Bacillati</taxon>
        <taxon>Bacillota</taxon>
        <taxon>Bacilli</taxon>
        <taxon>Bacillales</taxon>
        <taxon>Paenibacillaceae</taxon>
        <taxon>Paenibacillus</taxon>
    </lineage>
</organism>
<feature type="transmembrane region" description="Helical" evidence="6">
    <location>
        <begin position="85"/>
        <end position="104"/>
    </location>
</feature>
<dbReference type="OrthoDB" id="128422at2"/>
<feature type="transmembrane region" description="Helical" evidence="6">
    <location>
        <begin position="47"/>
        <end position="65"/>
    </location>
</feature>
<evidence type="ECO:0000256" key="4">
    <source>
        <dbReference type="ARBA" id="ARBA00022989"/>
    </source>
</evidence>
<dbReference type="AlphaFoldDB" id="A0A229NUH6"/>
<evidence type="ECO:0000313" key="8">
    <source>
        <dbReference type="Proteomes" id="UP000215145"/>
    </source>
</evidence>
<dbReference type="NCBIfam" id="TIGR02737">
    <property type="entry name" value="caa3_CtaG"/>
    <property type="match status" value="1"/>
</dbReference>
<protein>
    <submittedName>
        <fullName evidence="7">Cytochrome c oxidase assembly factor CtaG</fullName>
    </submittedName>
</protein>
<reference evidence="7 8" key="1">
    <citation type="submission" date="2017-07" db="EMBL/GenBank/DDBJ databases">
        <title>Paenibacillus herberti R33 genome sequencing and assembly.</title>
        <authorList>
            <person name="Su W."/>
        </authorList>
    </citation>
    <scope>NUCLEOTIDE SEQUENCE [LARGE SCALE GENOMIC DNA]</scope>
    <source>
        <strain evidence="7 8">R33</strain>
    </source>
</reference>
<dbReference type="RefSeq" id="WP_089526236.1">
    <property type="nucleotide sequence ID" value="NZ_NMUQ01000003.1"/>
</dbReference>
<evidence type="ECO:0000256" key="1">
    <source>
        <dbReference type="ARBA" id="ARBA00004651"/>
    </source>
</evidence>
<dbReference type="Proteomes" id="UP000215145">
    <property type="component" value="Unassembled WGS sequence"/>
</dbReference>
<feature type="transmembrane region" description="Helical" evidence="6">
    <location>
        <begin position="218"/>
        <end position="236"/>
    </location>
</feature>
<gene>
    <name evidence="7" type="primary">ctaG</name>
    <name evidence="7" type="ORF">CGZ75_21065</name>
</gene>
<comment type="caution">
    <text evidence="7">The sequence shown here is derived from an EMBL/GenBank/DDBJ whole genome shotgun (WGS) entry which is preliminary data.</text>
</comment>
<comment type="subcellular location">
    <subcellularLocation>
        <location evidence="1">Cell membrane</location>
        <topology evidence="1">Multi-pass membrane protein</topology>
    </subcellularLocation>
</comment>
<feature type="transmembrane region" description="Helical" evidence="6">
    <location>
        <begin position="12"/>
        <end position="35"/>
    </location>
</feature>
<evidence type="ECO:0000256" key="5">
    <source>
        <dbReference type="ARBA" id="ARBA00023136"/>
    </source>
</evidence>
<feature type="transmembrane region" description="Helical" evidence="6">
    <location>
        <begin position="186"/>
        <end position="206"/>
    </location>
</feature>
<keyword evidence="5 6" id="KW-0472">Membrane</keyword>
<dbReference type="Pfam" id="PF09678">
    <property type="entry name" value="Caa3_CtaG"/>
    <property type="match status" value="1"/>
</dbReference>
<feature type="transmembrane region" description="Helical" evidence="6">
    <location>
        <begin position="155"/>
        <end position="174"/>
    </location>
</feature>